<protein>
    <submittedName>
        <fullName evidence="1">Uncharacterized protein</fullName>
    </submittedName>
</protein>
<reference evidence="1 2" key="1">
    <citation type="submission" date="2014-04" db="EMBL/GenBank/DDBJ databases">
        <authorList>
            <consortium name="DOE Joint Genome Institute"/>
            <person name="Kuo A."/>
            <person name="Kohler A."/>
            <person name="Costa M.D."/>
            <person name="Nagy L.G."/>
            <person name="Floudas D."/>
            <person name="Copeland A."/>
            <person name="Barry K.W."/>
            <person name="Cichocki N."/>
            <person name="Veneault-Fourrey C."/>
            <person name="LaButti K."/>
            <person name="Lindquist E.A."/>
            <person name="Lipzen A."/>
            <person name="Lundell T."/>
            <person name="Morin E."/>
            <person name="Murat C."/>
            <person name="Sun H."/>
            <person name="Tunlid A."/>
            <person name="Henrissat B."/>
            <person name="Grigoriev I.V."/>
            <person name="Hibbett D.S."/>
            <person name="Martin F."/>
            <person name="Nordberg H.P."/>
            <person name="Cantor M.N."/>
            <person name="Hua S.X."/>
        </authorList>
    </citation>
    <scope>NUCLEOTIDE SEQUENCE [LARGE SCALE GENOMIC DNA]</scope>
    <source>
        <strain evidence="1 2">Marx 270</strain>
    </source>
</reference>
<evidence type="ECO:0000313" key="2">
    <source>
        <dbReference type="Proteomes" id="UP000054217"/>
    </source>
</evidence>
<dbReference type="EMBL" id="KN832167">
    <property type="protein sequence ID" value="KIN93462.1"/>
    <property type="molecule type" value="Genomic_DNA"/>
</dbReference>
<evidence type="ECO:0000313" key="1">
    <source>
        <dbReference type="EMBL" id="KIN93462.1"/>
    </source>
</evidence>
<dbReference type="AlphaFoldDB" id="A0A0C3I8M8"/>
<dbReference type="Proteomes" id="UP000054217">
    <property type="component" value="Unassembled WGS sequence"/>
</dbReference>
<gene>
    <name evidence="1" type="ORF">M404DRAFT_1008924</name>
</gene>
<keyword evidence="2" id="KW-1185">Reference proteome</keyword>
<dbReference type="InParanoid" id="A0A0C3I8M8"/>
<reference evidence="2" key="2">
    <citation type="submission" date="2015-01" db="EMBL/GenBank/DDBJ databases">
        <title>Evolutionary Origins and Diversification of the Mycorrhizal Mutualists.</title>
        <authorList>
            <consortium name="DOE Joint Genome Institute"/>
            <consortium name="Mycorrhizal Genomics Consortium"/>
            <person name="Kohler A."/>
            <person name="Kuo A."/>
            <person name="Nagy L.G."/>
            <person name="Floudas D."/>
            <person name="Copeland A."/>
            <person name="Barry K.W."/>
            <person name="Cichocki N."/>
            <person name="Veneault-Fourrey C."/>
            <person name="LaButti K."/>
            <person name="Lindquist E.A."/>
            <person name="Lipzen A."/>
            <person name="Lundell T."/>
            <person name="Morin E."/>
            <person name="Murat C."/>
            <person name="Riley R."/>
            <person name="Ohm R."/>
            <person name="Sun H."/>
            <person name="Tunlid A."/>
            <person name="Henrissat B."/>
            <person name="Grigoriev I.V."/>
            <person name="Hibbett D.S."/>
            <person name="Martin F."/>
        </authorList>
    </citation>
    <scope>NUCLEOTIDE SEQUENCE [LARGE SCALE GENOMIC DNA]</scope>
    <source>
        <strain evidence="2">Marx 270</strain>
    </source>
</reference>
<organism evidence="1 2">
    <name type="scientific">Pisolithus tinctorius Marx 270</name>
    <dbReference type="NCBI Taxonomy" id="870435"/>
    <lineage>
        <taxon>Eukaryota</taxon>
        <taxon>Fungi</taxon>
        <taxon>Dikarya</taxon>
        <taxon>Basidiomycota</taxon>
        <taxon>Agaricomycotina</taxon>
        <taxon>Agaricomycetes</taxon>
        <taxon>Agaricomycetidae</taxon>
        <taxon>Boletales</taxon>
        <taxon>Sclerodermatineae</taxon>
        <taxon>Pisolithaceae</taxon>
        <taxon>Pisolithus</taxon>
    </lineage>
</organism>
<name>A0A0C3I8M8_PISTI</name>
<accession>A0A0C3I8M8</accession>
<proteinExistence type="predicted"/>
<sequence>MHSTCIKFGCVHAKYNKIAIELTLRTFLNGKIRENIYNVLKDLNSLSAVRDPRKASTKPCVYDMLVMVKLVGPCMRKRGTMFCYGGLHCLLVKPGRDAHGRTVGNKITANTRSDCQRTQNAHQCKPLP</sequence>
<dbReference type="HOGENOM" id="CLU_2164452_0_0_1"/>